<name>A0A011UVW7_9HYPH</name>
<dbReference type="HOGENOM" id="CLU_2204585_0_0_5"/>
<dbReference type="AlphaFoldDB" id="A0A011UVW7"/>
<comment type="caution">
    <text evidence="2">The sequence shown here is derived from an EMBL/GenBank/DDBJ whole genome shotgun (WGS) entry which is preliminary data.</text>
</comment>
<accession>A0A011UVW7</accession>
<dbReference type="Proteomes" id="UP000019849">
    <property type="component" value="Unassembled WGS sequence"/>
</dbReference>
<evidence type="ECO:0000313" key="2">
    <source>
        <dbReference type="EMBL" id="EXL09988.1"/>
    </source>
</evidence>
<evidence type="ECO:0000313" key="3">
    <source>
        <dbReference type="Proteomes" id="UP000019849"/>
    </source>
</evidence>
<evidence type="ECO:0000256" key="1">
    <source>
        <dbReference type="SAM" id="Phobius"/>
    </source>
</evidence>
<keyword evidence="1" id="KW-0812">Transmembrane</keyword>
<organism evidence="2 3">
    <name type="scientific">Aquamicrobium defluvii</name>
    <dbReference type="NCBI Taxonomy" id="69279"/>
    <lineage>
        <taxon>Bacteria</taxon>
        <taxon>Pseudomonadati</taxon>
        <taxon>Pseudomonadota</taxon>
        <taxon>Alphaproteobacteria</taxon>
        <taxon>Hyphomicrobiales</taxon>
        <taxon>Phyllobacteriaceae</taxon>
        <taxon>Aquamicrobium</taxon>
    </lineage>
</organism>
<dbReference type="STRING" id="69279.BG36_18300"/>
<sequence>MWAVLAFLALHVKAVAHAPIAVMFLLASLPYLLVTSLGGAERSAGMAWAYRIYQLVGLAILIGWPVAGIWRWRQSPSVLLTYPHLLIALAGWWCTLLIGSINFPFML</sequence>
<protein>
    <submittedName>
        <fullName evidence="2">Uncharacterized protein</fullName>
    </submittedName>
</protein>
<dbReference type="PATRIC" id="fig|69279.3.peg.883"/>
<gene>
    <name evidence="2" type="ORF">BG36_18300</name>
</gene>
<reference evidence="2 3" key="1">
    <citation type="submission" date="2014-02" db="EMBL/GenBank/DDBJ databases">
        <title>Aquamicrobium defluvii Genome sequencing.</title>
        <authorList>
            <person name="Wang X."/>
        </authorList>
    </citation>
    <scope>NUCLEOTIDE SEQUENCE [LARGE SCALE GENOMIC DNA]</scope>
    <source>
        <strain evidence="2 3">W13Z1</strain>
    </source>
</reference>
<keyword evidence="1" id="KW-1133">Transmembrane helix</keyword>
<dbReference type="EMBL" id="JENY01000004">
    <property type="protein sequence ID" value="EXL09988.1"/>
    <property type="molecule type" value="Genomic_DNA"/>
</dbReference>
<feature type="transmembrane region" description="Helical" evidence="1">
    <location>
        <begin position="52"/>
        <end position="72"/>
    </location>
</feature>
<feature type="transmembrane region" description="Helical" evidence="1">
    <location>
        <begin position="84"/>
        <end position="105"/>
    </location>
</feature>
<keyword evidence="1" id="KW-0472">Membrane</keyword>
<proteinExistence type="predicted"/>